<dbReference type="FunFam" id="2.40.30.110:FF:000003">
    <property type="entry name" value="Aminomethyltransferase"/>
    <property type="match status" value="1"/>
</dbReference>
<evidence type="ECO:0000256" key="2">
    <source>
        <dbReference type="ARBA" id="ARBA00012616"/>
    </source>
</evidence>
<evidence type="ECO:0000313" key="12">
    <source>
        <dbReference type="Proteomes" id="UP000217209"/>
    </source>
</evidence>
<gene>
    <name evidence="7 11" type="primary">gcvT</name>
    <name evidence="11" type="ORF">CGLAU_08615</name>
</gene>
<dbReference type="GO" id="GO:0005960">
    <property type="term" value="C:glycine cleavage complex"/>
    <property type="evidence" value="ECO:0007669"/>
    <property type="project" value="InterPro"/>
</dbReference>
<evidence type="ECO:0000256" key="6">
    <source>
        <dbReference type="ARBA" id="ARBA00047665"/>
    </source>
</evidence>
<evidence type="ECO:0000256" key="5">
    <source>
        <dbReference type="ARBA" id="ARBA00031395"/>
    </source>
</evidence>
<evidence type="ECO:0000256" key="8">
    <source>
        <dbReference type="PIRSR" id="PIRSR006487-1"/>
    </source>
</evidence>
<dbReference type="FunFam" id="4.10.1250.10:FF:000001">
    <property type="entry name" value="Aminomethyltransferase"/>
    <property type="match status" value="1"/>
</dbReference>
<dbReference type="Gene3D" id="4.10.1250.10">
    <property type="entry name" value="Aminomethyltransferase fragment"/>
    <property type="match status" value="1"/>
</dbReference>
<feature type="domain" description="GCVT N-terminal" evidence="9">
    <location>
        <begin position="6"/>
        <end position="259"/>
    </location>
</feature>
<dbReference type="NCBIfam" id="TIGR00528">
    <property type="entry name" value="gcvT"/>
    <property type="match status" value="1"/>
</dbReference>
<dbReference type="InterPro" id="IPR006223">
    <property type="entry name" value="GcvT"/>
</dbReference>
<reference evidence="11 12" key="1">
    <citation type="submission" date="2016-12" db="EMBL/GenBank/DDBJ databases">
        <authorList>
            <person name="Song W.-J."/>
            <person name="Kurnit D.M."/>
        </authorList>
    </citation>
    <scope>NUCLEOTIDE SEQUENCE [LARGE SCALE GENOMIC DNA]</scope>
    <source>
        <strain evidence="11 12">DSM 30827</strain>
    </source>
</reference>
<evidence type="ECO:0000256" key="1">
    <source>
        <dbReference type="ARBA" id="ARBA00008609"/>
    </source>
</evidence>
<dbReference type="KEGG" id="cgv:CGLAU_08615"/>
<organism evidence="11 12">
    <name type="scientific">Corynebacterium glaucum</name>
    <dbReference type="NCBI Taxonomy" id="187491"/>
    <lineage>
        <taxon>Bacteria</taxon>
        <taxon>Bacillati</taxon>
        <taxon>Actinomycetota</taxon>
        <taxon>Actinomycetes</taxon>
        <taxon>Mycobacteriales</taxon>
        <taxon>Corynebacteriaceae</taxon>
        <taxon>Corynebacterium</taxon>
    </lineage>
</organism>
<dbReference type="OrthoDB" id="9774591at2"/>
<dbReference type="Gene3D" id="3.30.1360.120">
    <property type="entry name" value="Probable tRNA modification gtpase trme, domain 1"/>
    <property type="match status" value="1"/>
</dbReference>
<dbReference type="EMBL" id="CP019688">
    <property type="protein sequence ID" value="AQQ15678.1"/>
    <property type="molecule type" value="Genomic_DNA"/>
</dbReference>
<dbReference type="FunFam" id="3.30.70.1400:FF:000001">
    <property type="entry name" value="Aminomethyltransferase"/>
    <property type="match status" value="1"/>
</dbReference>
<evidence type="ECO:0000256" key="3">
    <source>
        <dbReference type="ARBA" id="ARBA00022576"/>
    </source>
</evidence>
<feature type="domain" description="Aminomethyltransferase C-terminal" evidence="10">
    <location>
        <begin position="281"/>
        <end position="360"/>
    </location>
</feature>
<dbReference type="RefSeq" id="WP_095660336.1">
    <property type="nucleotide sequence ID" value="NZ_BAAAKB010000012.1"/>
</dbReference>
<evidence type="ECO:0000259" key="9">
    <source>
        <dbReference type="Pfam" id="PF01571"/>
    </source>
</evidence>
<dbReference type="NCBIfam" id="NF001567">
    <property type="entry name" value="PRK00389.1"/>
    <property type="match status" value="1"/>
</dbReference>
<dbReference type="InterPro" id="IPR028896">
    <property type="entry name" value="GcvT/YgfZ/DmdA"/>
</dbReference>
<dbReference type="GO" id="GO:0004047">
    <property type="term" value="F:aminomethyltransferase activity"/>
    <property type="evidence" value="ECO:0007669"/>
    <property type="project" value="UniProtKB-UniRule"/>
</dbReference>
<dbReference type="GO" id="GO:0019464">
    <property type="term" value="P:glycine decarboxylation via glycine cleavage system"/>
    <property type="evidence" value="ECO:0007669"/>
    <property type="project" value="UniProtKB-UniRule"/>
</dbReference>
<sequence>MPQTPLHATHEALGATFTDFGGWTMPLKYNNELEEHRAVRSGVGIFDLSHMGEIDVMGPDAAAFLDYVLISSLSNLANGKAKYSMIVDEQGGILDDLITYRFGDYHYMVVPNAANTDVVWEAFQARKGDFDVELRNDSQTFALVAVQGPGSLEVLKQLLVDDPSDLPYYSGQWTTLAAGDTNVEVFVARTGYTGEDGFELFCVFEDAQAVWDAVIPHGTACGLAARDSLRLEASMPLYGHELTTDITPVEAGMGRAFAKKDADFVGKQALVDREPSVVIAGLTSSERRAAREGSEIFLPDSEDGETRIGVVTSGQPSPTLGHPVALAHIDPAHAEVGTEVEIDIRGRRYPFTIVETPFYKRKDA</sequence>
<dbReference type="Pfam" id="PF01571">
    <property type="entry name" value="GCV_T"/>
    <property type="match status" value="1"/>
</dbReference>
<dbReference type="GO" id="GO:0005829">
    <property type="term" value="C:cytosol"/>
    <property type="evidence" value="ECO:0007669"/>
    <property type="project" value="TreeGrafter"/>
</dbReference>
<dbReference type="Gene3D" id="2.40.30.110">
    <property type="entry name" value="Aminomethyltransferase beta-barrel domains"/>
    <property type="match status" value="1"/>
</dbReference>
<comment type="function">
    <text evidence="7">The glycine cleavage system catalyzes the degradation of glycine.</text>
</comment>
<dbReference type="InterPro" id="IPR027266">
    <property type="entry name" value="TrmE/GcvT-like"/>
</dbReference>
<evidence type="ECO:0000259" key="10">
    <source>
        <dbReference type="Pfam" id="PF08669"/>
    </source>
</evidence>
<dbReference type="GO" id="GO:0032259">
    <property type="term" value="P:methylation"/>
    <property type="evidence" value="ECO:0007669"/>
    <property type="project" value="UniProtKB-KW"/>
</dbReference>
<dbReference type="Pfam" id="PF08669">
    <property type="entry name" value="GCV_T_C"/>
    <property type="match status" value="1"/>
</dbReference>
<dbReference type="AlphaFoldDB" id="A0A1Q2HXV2"/>
<evidence type="ECO:0000313" key="11">
    <source>
        <dbReference type="EMBL" id="AQQ15678.1"/>
    </source>
</evidence>
<dbReference type="Gene3D" id="3.30.70.1400">
    <property type="entry name" value="Aminomethyltransferase beta-barrel domains"/>
    <property type="match status" value="1"/>
</dbReference>
<accession>A0A1Q2HXV2</accession>
<comment type="catalytic activity">
    <reaction evidence="6 7">
        <text>N(6)-[(R)-S(8)-aminomethyldihydrolipoyl]-L-lysyl-[protein] + (6S)-5,6,7,8-tetrahydrofolate = N(6)-[(R)-dihydrolipoyl]-L-lysyl-[protein] + (6R)-5,10-methylene-5,6,7,8-tetrahydrofolate + NH4(+)</text>
        <dbReference type="Rhea" id="RHEA:16945"/>
        <dbReference type="Rhea" id="RHEA-COMP:10475"/>
        <dbReference type="Rhea" id="RHEA-COMP:10492"/>
        <dbReference type="ChEBI" id="CHEBI:15636"/>
        <dbReference type="ChEBI" id="CHEBI:28938"/>
        <dbReference type="ChEBI" id="CHEBI:57453"/>
        <dbReference type="ChEBI" id="CHEBI:83100"/>
        <dbReference type="ChEBI" id="CHEBI:83143"/>
        <dbReference type="EC" id="2.1.2.10"/>
    </reaction>
</comment>
<feature type="binding site" evidence="8">
    <location>
        <position position="199"/>
    </location>
    <ligand>
        <name>substrate</name>
    </ligand>
</feature>
<keyword evidence="12" id="KW-1185">Reference proteome</keyword>
<evidence type="ECO:0000256" key="7">
    <source>
        <dbReference type="HAMAP-Rule" id="MF_00259"/>
    </source>
</evidence>
<dbReference type="PANTHER" id="PTHR43757:SF2">
    <property type="entry name" value="AMINOMETHYLTRANSFERASE, MITOCHONDRIAL"/>
    <property type="match status" value="1"/>
</dbReference>
<dbReference type="GO" id="GO:0008168">
    <property type="term" value="F:methyltransferase activity"/>
    <property type="evidence" value="ECO:0007669"/>
    <property type="project" value="UniProtKB-KW"/>
</dbReference>
<dbReference type="PANTHER" id="PTHR43757">
    <property type="entry name" value="AMINOMETHYLTRANSFERASE"/>
    <property type="match status" value="1"/>
</dbReference>
<comment type="similarity">
    <text evidence="1 7">Belongs to the GcvT family.</text>
</comment>
<dbReference type="InterPro" id="IPR022903">
    <property type="entry name" value="GcvT_bac"/>
</dbReference>
<comment type="subunit">
    <text evidence="7">The glycine cleavage system is composed of four proteins: P, T, L and H.</text>
</comment>
<dbReference type="InterPro" id="IPR029043">
    <property type="entry name" value="GcvT/YgfZ_C"/>
</dbReference>
<dbReference type="HAMAP" id="MF_00259">
    <property type="entry name" value="GcvT"/>
    <property type="match status" value="1"/>
</dbReference>
<dbReference type="Proteomes" id="UP000217209">
    <property type="component" value="Chromosome"/>
</dbReference>
<dbReference type="InterPro" id="IPR006222">
    <property type="entry name" value="GCVT_N"/>
</dbReference>
<keyword evidence="11" id="KW-0489">Methyltransferase</keyword>
<proteinExistence type="inferred from homology"/>
<keyword evidence="3 7" id="KW-0032">Aminotransferase</keyword>
<protein>
    <recommendedName>
        <fullName evidence="2 7">Aminomethyltransferase</fullName>
        <ecNumber evidence="2 7">2.1.2.10</ecNumber>
    </recommendedName>
    <alternativeName>
        <fullName evidence="5 7">Glycine cleavage system T protein</fullName>
    </alternativeName>
</protein>
<dbReference type="GO" id="GO:0008483">
    <property type="term" value="F:transaminase activity"/>
    <property type="evidence" value="ECO:0007669"/>
    <property type="project" value="UniProtKB-KW"/>
</dbReference>
<evidence type="ECO:0000256" key="4">
    <source>
        <dbReference type="ARBA" id="ARBA00022679"/>
    </source>
</evidence>
<dbReference type="SUPFAM" id="SSF103025">
    <property type="entry name" value="Folate-binding domain"/>
    <property type="match status" value="1"/>
</dbReference>
<dbReference type="PIRSF" id="PIRSF006487">
    <property type="entry name" value="GcvT"/>
    <property type="match status" value="1"/>
</dbReference>
<name>A0A1Q2HXV2_9CORY</name>
<dbReference type="EC" id="2.1.2.10" evidence="2 7"/>
<dbReference type="SUPFAM" id="SSF101790">
    <property type="entry name" value="Aminomethyltransferase beta-barrel domain"/>
    <property type="match status" value="1"/>
</dbReference>
<keyword evidence="4 7" id="KW-0808">Transferase</keyword>
<dbReference type="InterPro" id="IPR013977">
    <property type="entry name" value="GcvT_C"/>
</dbReference>